<dbReference type="Pfam" id="PF07886">
    <property type="entry name" value="BA14K"/>
    <property type="match status" value="1"/>
</dbReference>
<dbReference type="AlphaFoldDB" id="A0A7C9V9W0"/>
<reference evidence="8 9" key="1">
    <citation type="submission" date="2020-02" db="EMBL/GenBank/DDBJ databases">
        <title>Genome sequence of the type strain CGMCC 1.15528 of Mesorhizobium zhangyense.</title>
        <authorList>
            <person name="Gao J."/>
            <person name="Sun J."/>
        </authorList>
    </citation>
    <scope>NUCLEOTIDE SEQUENCE [LARGE SCALE GENOMIC DNA]</scope>
    <source>
        <strain evidence="8 9">CGMCC 1.15528</strain>
    </source>
</reference>
<dbReference type="RefSeq" id="WP_165115090.1">
    <property type="nucleotide sequence ID" value="NZ_JAAKZG010000002.1"/>
</dbReference>
<organism evidence="8 9">
    <name type="scientific">Mesorhizobium zhangyense</name>
    <dbReference type="NCBI Taxonomy" id="1776730"/>
    <lineage>
        <taxon>Bacteria</taxon>
        <taxon>Pseudomonadati</taxon>
        <taxon>Pseudomonadota</taxon>
        <taxon>Alphaproteobacteria</taxon>
        <taxon>Hyphomicrobiales</taxon>
        <taxon>Phyllobacteriaceae</taxon>
        <taxon>Mesorhizobium</taxon>
    </lineage>
</organism>
<protein>
    <recommendedName>
        <fullName evidence="3">Lectin-like protein BA14k</fullName>
    </recommendedName>
</protein>
<proteinExistence type="inferred from homology"/>
<evidence type="ECO:0000256" key="5">
    <source>
        <dbReference type="ARBA" id="ARBA00022734"/>
    </source>
</evidence>
<evidence type="ECO:0000256" key="1">
    <source>
        <dbReference type="ARBA" id="ARBA00004167"/>
    </source>
</evidence>
<keyword evidence="4" id="KW-1003">Cell membrane</keyword>
<name>A0A7C9V9W0_9HYPH</name>
<dbReference type="Proteomes" id="UP000481252">
    <property type="component" value="Unassembled WGS sequence"/>
</dbReference>
<keyword evidence="7" id="KW-0732">Signal</keyword>
<comment type="similarity">
    <text evidence="2">Belongs to the BA14k family.</text>
</comment>
<evidence type="ECO:0000313" key="8">
    <source>
        <dbReference type="EMBL" id="NGN40467.1"/>
    </source>
</evidence>
<keyword evidence="4" id="KW-0472">Membrane</keyword>
<evidence type="ECO:0000313" key="9">
    <source>
        <dbReference type="Proteomes" id="UP000481252"/>
    </source>
</evidence>
<keyword evidence="5" id="KW-0430">Lectin</keyword>
<evidence type="ECO:0000256" key="6">
    <source>
        <dbReference type="ARBA" id="ARBA00025321"/>
    </source>
</evidence>
<evidence type="ECO:0000256" key="3">
    <source>
        <dbReference type="ARBA" id="ARBA00020552"/>
    </source>
</evidence>
<evidence type="ECO:0000256" key="7">
    <source>
        <dbReference type="SAM" id="SignalP"/>
    </source>
</evidence>
<comment type="caution">
    <text evidence="8">The sequence shown here is derived from an EMBL/GenBank/DDBJ whole genome shotgun (WGS) entry which is preliminary data.</text>
</comment>
<dbReference type="GO" id="GO:0016020">
    <property type="term" value="C:membrane"/>
    <property type="evidence" value="ECO:0007669"/>
    <property type="project" value="UniProtKB-SubCell"/>
</dbReference>
<accession>A0A7C9V9W0</accession>
<comment type="subcellular location">
    <subcellularLocation>
        <location evidence="1">Membrane</location>
        <topology evidence="1">Single-pass membrane protein</topology>
    </subcellularLocation>
</comment>
<dbReference type="InterPro" id="IPR012413">
    <property type="entry name" value="BA14K"/>
</dbReference>
<evidence type="ECO:0000256" key="2">
    <source>
        <dbReference type="ARBA" id="ARBA00010270"/>
    </source>
</evidence>
<feature type="signal peptide" evidence="7">
    <location>
        <begin position="1"/>
        <end position="19"/>
    </location>
</feature>
<feature type="chain" id="PRO_5028921941" description="Lectin-like protein BA14k" evidence="7">
    <location>
        <begin position="20"/>
        <end position="150"/>
    </location>
</feature>
<evidence type="ECO:0000256" key="4">
    <source>
        <dbReference type="ARBA" id="ARBA00022475"/>
    </source>
</evidence>
<gene>
    <name evidence="8" type="ORF">G6N74_05270</name>
</gene>
<sequence length="150" mass="16760">MKKILTTICAAAMALTAIASTMAPAGAAAMPLPKLQSGSTDVQQVRDGRRGFYRQRGNTYYNGHRGYRNHRAGWRQHNGYWFPPAAFIAGAIIGGAIANQPTYRPAPAYRPASNAHVRWCYNRYRSYRAADNTFQPNYGPRQQCASPYMR</sequence>
<dbReference type="GO" id="GO:0030246">
    <property type="term" value="F:carbohydrate binding"/>
    <property type="evidence" value="ECO:0007669"/>
    <property type="project" value="UniProtKB-KW"/>
</dbReference>
<comment type="function">
    <text evidence="6">Has immunoglobulin-binding and hemagglutination properties, and can bind to mannose. Essential for virulence. May be involved in LPS biosynthesis or polysaccharide transport.</text>
</comment>
<keyword evidence="9" id="KW-1185">Reference proteome</keyword>
<dbReference type="EMBL" id="JAAKZG010000002">
    <property type="protein sequence ID" value="NGN40467.1"/>
    <property type="molecule type" value="Genomic_DNA"/>
</dbReference>